<dbReference type="SMART" id="SM00065">
    <property type="entry name" value="GAF"/>
    <property type="match status" value="1"/>
</dbReference>
<evidence type="ECO:0000256" key="3">
    <source>
        <dbReference type="ARBA" id="ARBA00022803"/>
    </source>
</evidence>
<dbReference type="Pfam" id="PF13185">
    <property type="entry name" value="GAF_2"/>
    <property type="match status" value="1"/>
</dbReference>
<dbReference type="Pfam" id="PF07719">
    <property type="entry name" value="TPR_2"/>
    <property type="match status" value="1"/>
</dbReference>
<keyword evidence="10" id="KW-1185">Reference proteome</keyword>
<dbReference type="Pfam" id="PF13424">
    <property type="entry name" value="TPR_12"/>
    <property type="match status" value="1"/>
</dbReference>
<feature type="transmembrane region" description="Helical" evidence="6">
    <location>
        <begin position="554"/>
        <end position="574"/>
    </location>
</feature>
<keyword evidence="6" id="KW-1133">Transmembrane helix</keyword>
<evidence type="ECO:0000256" key="4">
    <source>
        <dbReference type="PROSITE-ProRule" id="PRU00339"/>
    </source>
</evidence>
<feature type="repeat" description="TPR" evidence="4">
    <location>
        <begin position="165"/>
        <end position="198"/>
    </location>
</feature>
<dbReference type="InterPro" id="IPR003018">
    <property type="entry name" value="GAF"/>
</dbReference>
<dbReference type="PROSITE" id="PS50005">
    <property type="entry name" value="TPR"/>
    <property type="match status" value="2"/>
</dbReference>
<accession>A0A7X9P0H2</accession>
<dbReference type="Pfam" id="PF07228">
    <property type="entry name" value="SpoIIE"/>
    <property type="match status" value="1"/>
</dbReference>
<name>A0A7X9P0H2_9BACT</name>
<dbReference type="AlphaFoldDB" id="A0A7X9P0H2"/>
<dbReference type="InterPro" id="IPR036457">
    <property type="entry name" value="PPM-type-like_dom_sf"/>
</dbReference>
<dbReference type="Proteomes" id="UP000576082">
    <property type="component" value="Unassembled WGS sequence"/>
</dbReference>
<comment type="caution">
    <text evidence="9">The sequence shown here is derived from an EMBL/GenBank/DDBJ whole genome shotgun (WGS) entry which is preliminary data.</text>
</comment>
<dbReference type="InterPro" id="IPR011990">
    <property type="entry name" value="TPR-like_helical_dom_sf"/>
</dbReference>
<keyword evidence="5" id="KW-0175">Coiled coil</keyword>
<evidence type="ECO:0000256" key="7">
    <source>
        <dbReference type="SAM" id="SignalP"/>
    </source>
</evidence>
<keyword evidence="2" id="KW-0378">Hydrolase</keyword>
<feature type="coiled-coil region" evidence="5">
    <location>
        <begin position="580"/>
        <end position="617"/>
    </location>
</feature>
<evidence type="ECO:0000256" key="6">
    <source>
        <dbReference type="SAM" id="Phobius"/>
    </source>
</evidence>
<dbReference type="GO" id="GO:0016791">
    <property type="term" value="F:phosphatase activity"/>
    <property type="evidence" value="ECO:0007669"/>
    <property type="project" value="TreeGrafter"/>
</dbReference>
<protein>
    <submittedName>
        <fullName evidence="9">Tetratricopeptide repeat protein</fullName>
    </submittedName>
</protein>
<dbReference type="InterPro" id="IPR052016">
    <property type="entry name" value="Bact_Sigma-Reg"/>
</dbReference>
<dbReference type="Gene3D" id="1.25.40.10">
    <property type="entry name" value="Tetratricopeptide repeat domain"/>
    <property type="match status" value="2"/>
</dbReference>
<dbReference type="PANTHER" id="PTHR43156">
    <property type="entry name" value="STAGE II SPORULATION PROTEIN E-RELATED"/>
    <property type="match status" value="1"/>
</dbReference>
<dbReference type="SUPFAM" id="SSF55781">
    <property type="entry name" value="GAF domain-like"/>
    <property type="match status" value="1"/>
</dbReference>
<feature type="chain" id="PRO_5031498026" evidence="7">
    <location>
        <begin position="26"/>
        <end position="1059"/>
    </location>
</feature>
<reference evidence="9 10" key="1">
    <citation type="submission" date="2020-04" db="EMBL/GenBank/DDBJ databases">
        <title>Flammeovirga sp. SR4, a novel species isolated from seawater.</title>
        <authorList>
            <person name="Wang X."/>
        </authorList>
    </citation>
    <scope>NUCLEOTIDE SEQUENCE [LARGE SCALE GENOMIC DNA]</scope>
    <source>
        <strain evidence="9 10">ATCC 23126</strain>
    </source>
</reference>
<sequence>MLTKKLTRLILVLFGFLFISMQSYAQDINELKSQISTLPNGRTKVDKLIQLAHLELDKSNFTSMRESIDKALKISGEVNYELGRAKALMMYSTMHKLRRDFDVAIDYGLKAIKIFEQENEDIPLYDAYGEMCFLYQDWGIYENAIDFEKKALRVAERMNDLERQTEIWYLLGNSYLLLRNYDEALVYFRKGAEYYKGQYALNNKKEDLQSYNNALSKIASIEMRRGNYEIAKDVNFEILSHKQLLGDEEGTHVPLNDIGYCFQKLGKSDKALKYFNDALAINKKYGKPDVQNTTLLINIGTLSNQNFRHNDALRAYDEVLNIRIKQGQPGPIAQAYSYKATVYEGRGSFSEARKYFNKSSEYARMAGDYEQLEKNYKKIAQNYVKTNDYKKAFQAISSLNVLKDSIIGAERRRLTEITEARIAAEQKEKEIDLLIMDQKVTEAQMKKLEEENARKAKDLELLQQQQSIKEFELKQNELEKDKKAQELLITLNALEAEKKAKEIDQLVKTKKLNELRIQETEIRNTQKEQELELLEREKELQDSKIKEAETMRKVYIIMMVLLFVVIGVIVTGYIQNRSKNKKLANKNDEILGQKMEIEKQRDALESAKTQIEKAYDNIQVLSEFGQKITAILDLESINWTAYAYVNTLMDAAVFGIGIYREKYDKIEYINFLENGLSLPLFSYDMDKKNSLSVLCYKSSEEIVINDYENEVDNFLRETPDFKTSEIPKSLVYLPLITEKSLGVLTVQSYDRNAYSRNELNILRTLASYVAIALTNANAYQEIENQNKHITDSIRYAQTIQRAILPSNAKMQTGLLENFIFFKPKDIVSGDFYWFSKIDERKENLASVNFSKTDVAERIFIAALDCTGHGVPGGFMSMIGNTLLNEIINQKQVYDPAKILDMLNEGVIDALHQENKSNDDGMDVCLLMIERTLTGEDRIVFSGAKRPLYVMEPGSTEMLEYKGDNKSIGGVHKRKSSKISFSNTVIEVVKGSSVYLTTDGLQDQNNKHGKKFGKIRLIDMLAENADKPMLEQKSALEKALDEHMGIIPQRDDITILGLRL</sequence>
<evidence type="ECO:0000256" key="5">
    <source>
        <dbReference type="SAM" id="Coils"/>
    </source>
</evidence>
<dbReference type="InterPro" id="IPR001932">
    <property type="entry name" value="PPM-type_phosphatase-like_dom"/>
</dbReference>
<feature type="coiled-coil region" evidence="5">
    <location>
        <begin position="431"/>
        <end position="551"/>
    </location>
</feature>
<dbReference type="InterPro" id="IPR013105">
    <property type="entry name" value="TPR_2"/>
</dbReference>
<evidence type="ECO:0000313" key="10">
    <source>
        <dbReference type="Proteomes" id="UP000576082"/>
    </source>
</evidence>
<evidence type="ECO:0000256" key="1">
    <source>
        <dbReference type="ARBA" id="ARBA00022737"/>
    </source>
</evidence>
<feature type="signal peptide" evidence="7">
    <location>
        <begin position="1"/>
        <end position="25"/>
    </location>
</feature>
<dbReference type="SUPFAM" id="SSF48452">
    <property type="entry name" value="TPR-like"/>
    <property type="match status" value="2"/>
</dbReference>
<dbReference type="InterPro" id="IPR019734">
    <property type="entry name" value="TPR_rpt"/>
</dbReference>
<dbReference type="EMBL" id="JABANE010000001">
    <property type="protein sequence ID" value="NME66389.1"/>
    <property type="molecule type" value="Genomic_DNA"/>
</dbReference>
<dbReference type="Gene3D" id="3.30.450.40">
    <property type="match status" value="1"/>
</dbReference>
<feature type="domain" description="GAF" evidence="8">
    <location>
        <begin position="633"/>
        <end position="783"/>
    </location>
</feature>
<feature type="repeat" description="TPR" evidence="4">
    <location>
        <begin position="252"/>
        <end position="285"/>
    </location>
</feature>
<dbReference type="RefSeq" id="WP_169654161.1">
    <property type="nucleotide sequence ID" value="NZ_JABANE010000001.1"/>
</dbReference>
<evidence type="ECO:0000313" key="9">
    <source>
        <dbReference type="EMBL" id="NME66389.1"/>
    </source>
</evidence>
<proteinExistence type="predicted"/>
<dbReference type="PANTHER" id="PTHR43156:SF9">
    <property type="entry name" value="HAMP DOMAIN-CONTAINING PROTEIN"/>
    <property type="match status" value="1"/>
</dbReference>
<dbReference type="InterPro" id="IPR029016">
    <property type="entry name" value="GAF-like_dom_sf"/>
</dbReference>
<keyword evidence="6" id="KW-0812">Transmembrane</keyword>
<keyword evidence="7" id="KW-0732">Signal</keyword>
<gene>
    <name evidence="9" type="ORF">HHU12_00285</name>
</gene>
<keyword evidence="3 4" id="KW-0802">TPR repeat</keyword>
<evidence type="ECO:0000259" key="8">
    <source>
        <dbReference type="SMART" id="SM00065"/>
    </source>
</evidence>
<dbReference type="Gene3D" id="3.60.40.10">
    <property type="entry name" value="PPM-type phosphatase domain"/>
    <property type="match status" value="1"/>
</dbReference>
<keyword evidence="1" id="KW-0677">Repeat</keyword>
<organism evidence="9 10">
    <name type="scientific">Flammeovirga aprica JL-4</name>
    <dbReference type="NCBI Taxonomy" id="694437"/>
    <lineage>
        <taxon>Bacteria</taxon>
        <taxon>Pseudomonadati</taxon>
        <taxon>Bacteroidota</taxon>
        <taxon>Cytophagia</taxon>
        <taxon>Cytophagales</taxon>
        <taxon>Flammeovirgaceae</taxon>
        <taxon>Flammeovirga</taxon>
    </lineage>
</organism>
<dbReference type="SMART" id="SM00028">
    <property type="entry name" value="TPR"/>
    <property type="match status" value="7"/>
</dbReference>
<keyword evidence="6" id="KW-0472">Membrane</keyword>
<evidence type="ECO:0000256" key="2">
    <source>
        <dbReference type="ARBA" id="ARBA00022801"/>
    </source>
</evidence>